<feature type="domain" description="Wax synthase" evidence="9">
    <location>
        <begin position="168"/>
        <end position="245"/>
    </location>
</feature>
<name>A0A368PKU8_SETIT</name>
<dbReference type="STRING" id="4555.A0A368PKU8"/>
<reference evidence="10" key="2">
    <citation type="submission" date="2015-07" db="EMBL/GenBank/DDBJ databases">
        <authorList>
            <person name="Noorani M."/>
        </authorList>
    </citation>
    <scope>NUCLEOTIDE SEQUENCE</scope>
    <source>
        <strain evidence="10">Yugu1</strain>
    </source>
</reference>
<gene>
    <name evidence="10" type="ORF">SETIT_1G150600v2</name>
</gene>
<evidence type="ECO:0000256" key="5">
    <source>
        <dbReference type="ARBA" id="ARBA00022989"/>
    </source>
</evidence>
<dbReference type="GO" id="GO:0006629">
    <property type="term" value="P:lipid metabolic process"/>
    <property type="evidence" value="ECO:0007669"/>
    <property type="project" value="InterPro"/>
</dbReference>
<evidence type="ECO:0000313" key="10">
    <source>
        <dbReference type="EMBL" id="RCV06282.1"/>
    </source>
</evidence>
<feature type="transmembrane region" description="Helical" evidence="8">
    <location>
        <begin position="271"/>
        <end position="290"/>
    </location>
</feature>
<comment type="similarity">
    <text evidence="2">Belongs to the wax synthase family.</text>
</comment>
<evidence type="ECO:0000256" key="6">
    <source>
        <dbReference type="ARBA" id="ARBA00023136"/>
    </source>
</evidence>
<reference evidence="10" key="1">
    <citation type="journal article" date="2012" name="Nat. Biotechnol.">
        <title>Reference genome sequence of the model plant Setaria.</title>
        <authorList>
            <person name="Bennetzen J.L."/>
            <person name="Schmutz J."/>
            <person name="Wang H."/>
            <person name="Percifield R."/>
            <person name="Hawkins J."/>
            <person name="Pontaroli A.C."/>
            <person name="Estep M."/>
            <person name="Feng L."/>
            <person name="Vaughn J.N."/>
            <person name="Grimwood J."/>
            <person name="Jenkins J."/>
            <person name="Barry K."/>
            <person name="Lindquist E."/>
            <person name="Hellsten U."/>
            <person name="Deshpande S."/>
            <person name="Wang X."/>
            <person name="Wu X."/>
            <person name="Mitros T."/>
            <person name="Triplett J."/>
            <person name="Yang X."/>
            <person name="Ye C.Y."/>
            <person name="Mauro-Herrera M."/>
            <person name="Wang L."/>
            <person name="Li P."/>
            <person name="Sharma M."/>
            <person name="Sharma R."/>
            <person name="Ronald P.C."/>
            <person name="Panaud O."/>
            <person name="Kellogg E.A."/>
            <person name="Brutnell T.P."/>
            <person name="Doust A.N."/>
            <person name="Tuskan G.A."/>
            <person name="Rokhsar D."/>
            <person name="Devos K.M."/>
        </authorList>
    </citation>
    <scope>NUCLEOTIDE SEQUENCE [LARGE SCALE GENOMIC DNA]</scope>
    <source>
        <strain evidence="10">Yugu1</strain>
    </source>
</reference>
<dbReference type="InterPro" id="IPR032805">
    <property type="entry name" value="Wax_synthase_dom"/>
</dbReference>
<dbReference type="OrthoDB" id="1077582at2759"/>
<evidence type="ECO:0000256" key="3">
    <source>
        <dbReference type="ARBA" id="ARBA00022679"/>
    </source>
</evidence>
<accession>A0A368PKU8</accession>
<keyword evidence="6 8" id="KW-0472">Membrane</keyword>
<keyword evidence="3" id="KW-0808">Transferase</keyword>
<dbReference type="GO" id="GO:0008374">
    <property type="term" value="F:O-acyltransferase activity"/>
    <property type="evidence" value="ECO:0007669"/>
    <property type="project" value="InterPro"/>
</dbReference>
<keyword evidence="5 8" id="KW-1133">Transmembrane helix</keyword>
<evidence type="ECO:0000256" key="7">
    <source>
        <dbReference type="ARBA" id="ARBA00023315"/>
    </source>
</evidence>
<dbReference type="PANTHER" id="PTHR31595:SF33">
    <property type="entry name" value="OS02G0468100 PROTEIN"/>
    <property type="match status" value="1"/>
</dbReference>
<dbReference type="PANTHER" id="PTHR31595">
    <property type="entry name" value="LONG-CHAIN-ALCOHOL O-FATTY-ACYLTRANSFERASE 3-RELATED"/>
    <property type="match status" value="1"/>
</dbReference>
<feature type="transmembrane region" description="Helical" evidence="8">
    <location>
        <begin position="138"/>
        <end position="159"/>
    </location>
</feature>
<dbReference type="GO" id="GO:0016020">
    <property type="term" value="C:membrane"/>
    <property type="evidence" value="ECO:0007669"/>
    <property type="project" value="UniProtKB-SubCell"/>
</dbReference>
<evidence type="ECO:0000256" key="2">
    <source>
        <dbReference type="ARBA" id="ARBA00007282"/>
    </source>
</evidence>
<feature type="transmembrane region" description="Helical" evidence="8">
    <location>
        <begin position="109"/>
        <end position="126"/>
    </location>
</feature>
<evidence type="ECO:0000259" key="9">
    <source>
        <dbReference type="Pfam" id="PF13813"/>
    </source>
</evidence>
<sequence>MAHHSVVTIPLAAAVAMLYARLVATLPPPCPRAGDRPPPHTPFTAPLYSTRGIAAFFLVWLGEFKLLLLTSGRGPLDPALRPIPFVFTATLPVKLLPQSPDAAAGAENVALSFLRVAIMVALLQVFHVKDQMHPYAVFALYGIYIYCFLDFLLPCLAALGRALGMGLEPQFHKPYRSASLQDFWGRRWNLMASAVLRPAVYVPVRAGLGAPAGVLATFLVSGLMHEVIAYDITFRLPTGQLTAFFLLHGASVCTEKWCARRWPEYTRLPRVVGTPLVVLFVVGTALWLFFPPLFGDGMDDRFIAEFNALLASLVDAGGTLLQLAGI</sequence>
<dbReference type="Pfam" id="PF13813">
    <property type="entry name" value="MBOAT_2"/>
    <property type="match status" value="1"/>
</dbReference>
<evidence type="ECO:0000256" key="1">
    <source>
        <dbReference type="ARBA" id="ARBA00004141"/>
    </source>
</evidence>
<keyword evidence="7" id="KW-0012">Acyltransferase</keyword>
<organism evidence="10">
    <name type="scientific">Setaria italica</name>
    <name type="common">Foxtail millet</name>
    <name type="synonym">Panicum italicum</name>
    <dbReference type="NCBI Taxonomy" id="4555"/>
    <lineage>
        <taxon>Eukaryota</taxon>
        <taxon>Viridiplantae</taxon>
        <taxon>Streptophyta</taxon>
        <taxon>Embryophyta</taxon>
        <taxon>Tracheophyta</taxon>
        <taxon>Spermatophyta</taxon>
        <taxon>Magnoliopsida</taxon>
        <taxon>Liliopsida</taxon>
        <taxon>Poales</taxon>
        <taxon>Poaceae</taxon>
        <taxon>PACMAD clade</taxon>
        <taxon>Panicoideae</taxon>
        <taxon>Panicodae</taxon>
        <taxon>Paniceae</taxon>
        <taxon>Cenchrinae</taxon>
        <taxon>Setaria</taxon>
    </lineage>
</organism>
<dbReference type="InterPro" id="IPR044851">
    <property type="entry name" value="Wax_synthase"/>
</dbReference>
<keyword evidence="4 8" id="KW-0812">Transmembrane</keyword>
<proteinExistence type="inferred from homology"/>
<feature type="transmembrane region" description="Helical" evidence="8">
    <location>
        <begin position="49"/>
        <end position="68"/>
    </location>
</feature>
<evidence type="ECO:0000256" key="4">
    <source>
        <dbReference type="ARBA" id="ARBA00022692"/>
    </source>
</evidence>
<comment type="subcellular location">
    <subcellularLocation>
        <location evidence="1">Membrane</location>
        <topology evidence="1">Multi-pass membrane protein</topology>
    </subcellularLocation>
</comment>
<dbReference type="AlphaFoldDB" id="A0A368PKU8"/>
<dbReference type="EMBL" id="CM003528">
    <property type="protein sequence ID" value="RCV06282.1"/>
    <property type="molecule type" value="Genomic_DNA"/>
</dbReference>
<protein>
    <recommendedName>
        <fullName evidence="9">Wax synthase domain-containing protein</fullName>
    </recommendedName>
</protein>
<evidence type="ECO:0000256" key="8">
    <source>
        <dbReference type="SAM" id="Phobius"/>
    </source>
</evidence>